<comment type="caution">
    <text evidence="3">The sequence shown here is derived from an EMBL/GenBank/DDBJ whole genome shotgun (WGS) entry which is preliminary data.</text>
</comment>
<reference evidence="3 4" key="1">
    <citation type="journal article" date="2017" name="Environ. Microbiol.">
        <title>Decay of the glycolytic pathway and adaptation to intranuclear parasitism within Enterocytozoonidae microsporidia.</title>
        <authorList>
            <person name="Wiredu Boakye D."/>
            <person name="Jaroenlak P."/>
            <person name="Prachumwat A."/>
            <person name="Williams T.A."/>
            <person name="Bateman K.S."/>
            <person name="Itsathitphaisarn O."/>
            <person name="Sritunyalucksana K."/>
            <person name="Paszkiewicz K.H."/>
            <person name="Moore K.A."/>
            <person name="Stentiford G.D."/>
            <person name="Williams B.A."/>
        </authorList>
    </citation>
    <scope>NUCLEOTIDE SEQUENCE [LARGE SCALE GENOMIC DNA]</scope>
    <source>
        <strain evidence="4">canceri</strain>
    </source>
</reference>
<evidence type="ECO:0000313" key="4">
    <source>
        <dbReference type="Proteomes" id="UP000192501"/>
    </source>
</evidence>
<sequence length="77" mass="8849">MKTESNNNSETSRSSNKKRFLVALFICLLVLGSIFGFVYWYKQDKVETRKPQEENPPKLTINVDPSGFNPFTMTNSN</sequence>
<accession>A0A1X0QEZ7</accession>
<dbReference type="AlphaFoldDB" id="A0A1X0QEZ7"/>
<name>A0A1X0QEZ7_9MICR</name>
<dbReference type="EMBL" id="LTAI01000808">
    <property type="protein sequence ID" value="ORD98312.1"/>
    <property type="molecule type" value="Genomic_DNA"/>
</dbReference>
<evidence type="ECO:0000256" key="1">
    <source>
        <dbReference type="SAM" id="MobiDB-lite"/>
    </source>
</evidence>
<proteinExistence type="predicted"/>
<evidence type="ECO:0000256" key="2">
    <source>
        <dbReference type="SAM" id="Phobius"/>
    </source>
</evidence>
<protein>
    <submittedName>
        <fullName evidence="3">Uncharacterized protein</fullName>
    </submittedName>
</protein>
<gene>
    <name evidence="3" type="ORF">A0H76_2749</name>
</gene>
<feature type="transmembrane region" description="Helical" evidence="2">
    <location>
        <begin position="20"/>
        <end position="41"/>
    </location>
</feature>
<organism evidence="3 4">
    <name type="scientific">Hepatospora eriocheir</name>
    <dbReference type="NCBI Taxonomy" id="1081669"/>
    <lineage>
        <taxon>Eukaryota</taxon>
        <taxon>Fungi</taxon>
        <taxon>Fungi incertae sedis</taxon>
        <taxon>Microsporidia</taxon>
        <taxon>Hepatosporidae</taxon>
        <taxon>Hepatospora</taxon>
    </lineage>
</organism>
<dbReference type="VEuPathDB" id="MicrosporidiaDB:A0H76_2749"/>
<feature type="region of interest" description="Disordered" evidence="1">
    <location>
        <begin position="49"/>
        <end position="77"/>
    </location>
</feature>
<evidence type="ECO:0000313" key="3">
    <source>
        <dbReference type="EMBL" id="ORD98312.1"/>
    </source>
</evidence>
<dbReference type="Proteomes" id="UP000192501">
    <property type="component" value="Unassembled WGS sequence"/>
</dbReference>
<keyword evidence="2" id="KW-0812">Transmembrane</keyword>
<keyword evidence="2" id="KW-0472">Membrane</keyword>
<keyword evidence="2" id="KW-1133">Transmembrane helix</keyword>